<comment type="caution">
    <text evidence="2">The sequence shown here is derived from an EMBL/GenBank/DDBJ whole genome shotgun (WGS) entry which is preliminary data.</text>
</comment>
<sequence>MLLLYFIRHGETAQNSSRIVQGQSNVPLNERGTQQANQAGKSLMQVHFDHAFCSDLQRTRTTMEIIQSHNSHFPEVQYLPLLREIDAGSYVGKPYGQLAAEVRKRKGNLYTAKYPNGESRQDVYSRAKAFIAQYIQPLLASSQDIRRVCIVSHGGWITQCMRVLSTDLKGGTYPNFKTAASSLGESAAWTELERGFVLPIVGGTVPQLTQHVGNCRLHLFALYPVVSKKSEQSFVSLEIASDIQFVT</sequence>
<dbReference type="InterPro" id="IPR051695">
    <property type="entry name" value="Phosphoglycerate_Mutase"/>
</dbReference>
<dbReference type="SUPFAM" id="SSF53254">
    <property type="entry name" value="Phosphoglycerate mutase-like"/>
    <property type="match status" value="1"/>
</dbReference>
<dbReference type="Proteomes" id="UP001281761">
    <property type="component" value="Unassembled WGS sequence"/>
</dbReference>
<name>A0ABQ9XF01_9EUKA</name>
<dbReference type="Gene3D" id="3.40.50.1240">
    <property type="entry name" value="Phosphoglycerate mutase-like"/>
    <property type="match status" value="1"/>
</dbReference>
<keyword evidence="3" id="KW-1185">Reference proteome</keyword>
<dbReference type="SMART" id="SM00855">
    <property type="entry name" value="PGAM"/>
    <property type="match status" value="1"/>
</dbReference>
<keyword evidence="1" id="KW-0378">Hydrolase</keyword>
<dbReference type="InterPro" id="IPR029033">
    <property type="entry name" value="His_PPase_superfam"/>
</dbReference>
<dbReference type="CDD" id="cd07067">
    <property type="entry name" value="HP_PGM_like"/>
    <property type="match status" value="1"/>
</dbReference>
<organism evidence="2 3">
    <name type="scientific">Blattamonas nauphoetae</name>
    <dbReference type="NCBI Taxonomy" id="2049346"/>
    <lineage>
        <taxon>Eukaryota</taxon>
        <taxon>Metamonada</taxon>
        <taxon>Preaxostyla</taxon>
        <taxon>Oxymonadida</taxon>
        <taxon>Blattamonas</taxon>
    </lineage>
</organism>
<gene>
    <name evidence="2" type="ORF">BLNAU_14013</name>
</gene>
<dbReference type="InterPro" id="IPR013078">
    <property type="entry name" value="His_Pase_superF_clade-1"/>
</dbReference>
<reference evidence="2 3" key="1">
    <citation type="journal article" date="2022" name="bioRxiv">
        <title>Genomics of Preaxostyla Flagellates Illuminates Evolutionary Transitions and the Path Towards Mitochondrial Loss.</title>
        <authorList>
            <person name="Novak L.V.F."/>
            <person name="Treitli S.C."/>
            <person name="Pyrih J."/>
            <person name="Halakuc P."/>
            <person name="Pipaliya S.V."/>
            <person name="Vacek V."/>
            <person name="Brzon O."/>
            <person name="Soukal P."/>
            <person name="Eme L."/>
            <person name="Dacks J.B."/>
            <person name="Karnkowska A."/>
            <person name="Elias M."/>
            <person name="Hampl V."/>
        </authorList>
    </citation>
    <scope>NUCLEOTIDE SEQUENCE [LARGE SCALE GENOMIC DNA]</scope>
    <source>
        <strain evidence="2">NAU3</strain>
        <tissue evidence="2">Gut</tissue>
    </source>
</reference>
<evidence type="ECO:0000313" key="3">
    <source>
        <dbReference type="Proteomes" id="UP001281761"/>
    </source>
</evidence>
<dbReference type="PANTHER" id="PTHR46517:SF1">
    <property type="entry name" value="FRUCTOSE-2,6-BISPHOSPHATASE TIGAR"/>
    <property type="match status" value="1"/>
</dbReference>
<dbReference type="Pfam" id="PF00300">
    <property type="entry name" value="His_Phos_1"/>
    <property type="match status" value="1"/>
</dbReference>
<dbReference type="PANTHER" id="PTHR46517">
    <property type="entry name" value="FRUCTOSE-2,6-BISPHOSPHATASE TIGAR"/>
    <property type="match status" value="1"/>
</dbReference>
<evidence type="ECO:0000256" key="1">
    <source>
        <dbReference type="ARBA" id="ARBA00022801"/>
    </source>
</evidence>
<evidence type="ECO:0000313" key="2">
    <source>
        <dbReference type="EMBL" id="KAK2951052.1"/>
    </source>
</evidence>
<protein>
    <submittedName>
        <fullName evidence="2">Histidine phosphatase superfamily (Branch 1)</fullName>
    </submittedName>
</protein>
<accession>A0ABQ9XF01</accession>
<proteinExistence type="predicted"/>
<dbReference type="EMBL" id="JARBJD010000125">
    <property type="protein sequence ID" value="KAK2951052.1"/>
    <property type="molecule type" value="Genomic_DNA"/>
</dbReference>